<evidence type="ECO:0000256" key="2">
    <source>
        <dbReference type="SAM" id="Phobius"/>
    </source>
</evidence>
<dbReference type="GO" id="GO:0004722">
    <property type="term" value="F:protein serine/threonine phosphatase activity"/>
    <property type="evidence" value="ECO:0007669"/>
    <property type="project" value="UniProtKB-EC"/>
</dbReference>
<dbReference type="InterPro" id="IPR001932">
    <property type="entry name" value="PPM-type_phosphatase-like_dom"/>
</dbReference>
<reference evidence="4 5" key="1">
    <citation type="submission" date="2016-11" db="EMBL/GenBank/DDBJ databases">
        <authorList>
            <person name="Manzoor S."/>
        </authorList>
    </citation>
    <scope>NUCLEOTIDE SEQUENCE [LARGE SCALE GENOMIC DNA]</scope>
    <source>
        <strain evidence="4">Clostridium ultunense strain Esp</strain>
    </source>
</reference>
<dbReference type="InterPro" id="IPR052016">
    <property type="entry name" value="Bact_Sigma-Reg"/>
</dbReference>
<keyword evidence="2" id="KW-0472">Membrane</keyword>
<dbReference type="InterPro" id="IPR045768">
    <property type="entry name" value="SpoIIE_N"/>
</dbReference>
<feature type="transmembrane region" description="Helical" evidence="2">
    <location>
        <begin position="80"/>
        <end position="97"/>
    </location>
</feature>
<dbReference type="HOGENOM" id="CLU_017349_0_0_9"/>
<evidence type="ECO:0000313" key="5">
    <source>
        <dbReference type="Proteomes" id="UP000245423"/>
    </source>
</evidence>
<dbReference type="Pfam" id="PF19732">
    <property type="entry name" value="SpoIIE_N"/>
    <property type="match status" value="1"/>
</dbReference>
<evidence type="ECO:0000313" key="4">
    <source>
        <dbReference type="EMBL" id="SHD78389.1"/>
    </source>
</evidence>
<dbReference type="InterPro" id="IPR014221">
    <property type="entry name" value="SpoII_E"/>
</dbReference>
<organism evidence="4 5">
    <name type="scientific">[Clostridium] ultunense Esp</name>
    <dbReference type="NCBI Taxonomy" id="1288971"/>
    <lineage>
        <taxon>Bacteria</taxon>
        <taxon>Bacillati</taxon>
        <taxon>Bacillota</taxon>
        <taxon>Tissierellia</taxon>
        <taxon>Tissierellales</taxon>
        <taxon>Tepidimicrobiaceae</taxon>
        <taxon>Schnuerera</taxon>
    </lineage>
</organism>
<feature type="transmembrane region" description="Helical" evidence="2">
    <location>
        <begin position="109"/>
        <end position="127"/>
    </location>
</feature>
<proteinExistence type="predicted"/>
<dbReference type="Gene3D" id="3.60.40.10">
    <property type="entry name" value="PPM-type phosphatase domain"/>
    <property type="match status" value="1"/>
</dbReference>
<feature type="transmembrane region" description="Helical" evidence="2">
    <location>
        <begin position="20"/>
        <end position="39"/>
    </location>
</feature>
<keyword evidence="5" id="KW-1185">Reference proteome</keyword>
<keyword evidence="2" id="KW-0812">Transmembrane</keyword>
<dbReference type="InterPro" id="IPR036457">
    <property type="entry name" value="PPM-type-like_dom_sf"/>
</dbReference>
<feature type="transmembrane region" description="Helical" evidence="2">
    <location>
        <begin position="133"/>
        <end position="158"/>
    </location>
</feature>
<feature type="transmembrane region" description="Helical" evidence="2">
    <location>
        <begin position="256"/>
        <end position="274"/>
    </location>
</feature>
<dbReference type="NCBIfam" id="TIGR02865">
    <property type="entry name" value="spore_II_E"/>
    <property type="match status" value="1"/>
</dbReference>
<gene>
    <name evidence="4" type="ORF">CUESP1_3061</name>
</gene>
<sequence length="781" mass="88732">MLKTEYISTKEKRRDRTIDFNWDYILPVILAFFISRASIMDKLTPFGLTFMTAYILSGRSNIFIVVSTLLGTLSFHGLKGIDYIVVVVAAWILFNRFKSIKALSSIKSSLVTGSIFILIKSISLFILNNVFIYDLFIVIFEGLVVFTLTYIFLYSLSVESIGKTYTSERAICAFITLALVLSGFHSLTIFGASIKNIISILFILFFGYTEGAFIGSTMGLILGMISYISQPEMPFLLAIYGLAGLLAGVFKDLGKVGSILGFLLGNGIVSFYINGYGISFLHLKELVLATILFSILYKPLDYYLSGHIDFITRRSKERNYSYKKDEMTVKRLNEISQVFRELGETFKSSVEENNIQDVKEVYELIDDVANSICSNCGMKKFCWEEGFYTTYHSMFKAISLLEEKIPLKDENLPQLIKDYCINKSEIKKEIQNHFDKFKNNNMWKGKIIENRILVSDQLEGIAKIMEDMAKDIYINPIFKEDMEEMVLTNLINNKVNVKDVVVAELEDNKIEIYVEVDKPYKKENSQENIRRIVSDTMGVPLKGEFNIGQSKKERQRFKLIRSNRYNALTEVVSKTNYYNGISGDSYTFGEGENSYFAALSDGMGVGRKANNESSIAINLFEKFLEAKFDNELALKTINSILMLKSNDEVFTTFDISLIDLYSGKLQIVKTGAPATFIRRKDRVDIINCQSLPVGILKDVDINVYEEYLQDGDIIIMMSDGILEANKAMDNLERWMKDVIANINSLNPKRIADEIMDAVKEVSGGKVKDDMTLLVTKVWKTV</sequence>
<name>M1ZG04_9FIRM</name>
<protein>
    <submittedName>
        <fullName evidence="4">Putative Stage II sporulation protein E,protein serine/threonine phosphatase</fullName>
        <ecNumber evidence="4">3.1.3.16</ecNumber>
    </submittedName>
</protein>
<accession>M1ZG04</accession>
<feature type="transmembrane region" description="Helical" evidence="2">
    <location>
        <begin position="51"/>
        <end position="74"/>
    </location>
</feature>
<dbReference type="SMART" id="SM00331">
    <property type="entry name" value="PP2C_SIG"/>
    <property type="match status" value="1"/>
</dbReference>
<evidence type="ECO:0000259" key="3">
    <source>
        <dbReference type="SMART" id="SM00331"/>
    </source>
</evidence>
<dbReference type="Proteomes" id="UP000245423">
    <property type="component" value="Chromosome 1"/>
</dbReference>
<dbReference type="EC" id="3.1.3.16" evidence="4"/>
<dbReference type="SUPFAM" id="SSF81606">
    <property type="entry name" value="PP2C-like"/>
    <property type="match status" value="1"/>
</dbReference>
<dbReference type="Pfam" id="PF07228">
    <property type="entry name" value="SpoIIE"/>
    <property type="match status" value="1"/>
</dbReference>
<dbReference type="OrthoDB" id="9763774at2"/>
<feature type="transmembrane region" description="Helical" evidence="2">
    <location>
        <begin position="170"/>
        <end position="191"/>
    </location>
</feature>
<feature type="transmembrane region" description="Helical" evidence="2">
    <location>
        <begin position="197"/>
        <end position="221"/>
    </location>
</feature>
<keyword evidence="1 4" id="KW-0378">Hydrolase</keyword>
<dbReference type="AlphaFoldDB" id="M1ZG04"/>
<keyword evidence="2" id="KW-1133">Transmembrane helix</keyword>
<evidence type="ECO:0000256" key="1">
    <source>
        <dbReference type="ARBA" id="ARBA00022801"/>
    </source>
</evidence>
<dbReference type="PANTHER" id="PTHR43156:SF2">
    <property type="entry name" value="STAGE II SPORULATION PROTEIN E"/>
    <property type="match status" value="1"/>
</dbReference>
<dbReference type="EMBL" id="LT669839">
    <property type="protein sequence ID" value="SHD78389.1"/>
    <property type="molecule type" value="Genomic_DNA"/>
</dbReference>
<feature type="transmembrane region" description="Helical" evidence="2">
    <location>
        <begin position="233"/>
        <end position="250"/>
    </location>
</feature>
<dbReference type="PANTHER" id="PTHR43156">
    <property type="entry name" value="STAGE II SPORULATION PROTEIN E-RELATED"/>
    <property type="match status" value="1"/>
</dbReference>
<dbReference type="RefSeq" id="WP_005587612.1">
    <property type="nucleotide sequence ID" value="NZ_LT669839.1"/>
</dbReference>
<feature type="domain" description="PPM-type phosphatase" evidence="3">
    <location>
        <begin position="568"/>
        <end position="777"/>
    </location>
</feature>